<accession>A0A918KIR8</accession>
<evidence type="ECO:0008006" key="4">
    <source>
        <dbReference type="Google" id="ProtNLM"/>
    </source>
</evidence>
<keyword evidence="3" id="KW-1185">Reference proteome</keyword>
<dbReference type="Proteomes" id="UP000600865">
    <property type="component" value="Unassembled WGS sequence"/>
</dbReference>
<reference evidence="2 3" key="1">
    <citation type="journal article" date="2014" name="Int. J. Syst. Evol. Microbiol.">
        <title>Complete genome sequence of Corynebacterium casei LMG S-19264T (=DSM 44701T), isolated from a smear-ripened cheese.</title>
        <authorList>
            <consortium name="US DOE Joint Genome Institute (JGI-PGF)"/>
            <person name="Walter F."/>
            <person name="Albersmeier A."/>
            <person name="Kalinowski J."/>
            <person name="Ruckert C."/>
        </authorList>
    </citation>
    <scope>NUCLEOTIDE SEQUENCE [LARGE SCALE GENOMIC DNA]</scope>
    <source>
        <strain evidence="2 3">KCTC 23968</strain>
    </source>
</reference>
<sequence length="168" mass="18179">METPSPHKKLAQRATHFAATLALSMATFQLGTALPDAAKTPSETASEVSQLVLNVTGYDTRSGKILVALYNQAQAFDEEARPFRDAKVKVNGAETVVIFENIPSGEYAYKLYHDENGNNELDLNGLGMPSEDYAFSRDASDPFSAPEWGESKFSLPAGKTSQDISLGD</sequence>
<dbReference type="InterPro" id="IPR018673">
    <property type="entry name" value="DUF2141"/>
</dbReference>
<organism evidence="2 3">
    <name type="scientific">Litorimonas cladophorae</name>
    <dbReference type="NCBI Taxonomy" id="1220491"/>
    <lineage>
        <taxon>Bacteria</taxon>
        <taxon>Pseudomonadati</taxon>
        <taxon>Pseudomonadota</taxon>
        <taxon>Alphaproteobacteria</taxon>
        <taxon>Maricaulales</taxon>
        <taxon>Robiginitomaculaceae</taxon>
    </lineage>
</organism>
<protein>
    <recommendedName>
        <fullName evidence="4">DUF2141 domain-containing protein</fullName>
    </recommendedName>
</protein>
<dbReference type="RefSeq" id="WP_189582951.1">
    <property type="nucleotide sequence ID" value="NZ_BMYV01000001.1"/>
</dbReference>
<gene>
    <name evidence="2" type="ORF">GCM10011309_12900</name>
</gene>
<evidence type="ECO:0000313" key="2">
    <source>
        <dbReference type="EMBL" id="GGX64233.1"/>
    </source>
</evidence>
<dbReference type="EMBL" id="BMYV01000001">
    <property type="protein sequence ID" value="GGX64233.1"/>
    <property type="molecule type" value="Genomic_DNA"/>
</dbReference>
<name>A0A918KIR8_9PROT</name>
<feature type="compositionally biased region" description="Polar residues" evidence="1">
    <location>
        <begin position="159"/>
        <end position="168"/>
    </location>
</feature>
<comment type="caution">
    <text evidence="2">The sequence shown here is derived from an EMBL/GenBank/DDBJ whole genome shotgun (WGS) entry which is preliminary data.</text>
</comment>
<evidence type="ECO:0000313" key="3">
    <source>
        <dbReference type="Proteomes" id="UP000600865"/>
    </source>
</evidence>
<dbReference type="AlphaFoldDB" id="A0A918KIR8"/>
<proteinExistence type="predicted"/>
<evidence type="ECO:0000256" key="1">
    <source>
        <dbReference type="SAM" id="MobiDB-lite"/>
    </source>
</evidence>
<dbReference type="Pfam" id="PF09912">
    <property type="entry name" value="DUF2141"/>
    <property type="match status" value="1"/>
</dbReference>
<feature type="region of interest" description="Disordered" evidence="1">
    <location>
        <begin position="136"/>
        <end position="168"/>
    </location>
</feature>